<evidence type="ECO:0000313" key="3">
    <source>
        <dbReference type="Proteomes" id="UP001206925"/>
    </source>
</evidence>
<evidence type="ECO:0000313" key="2">
    <source>
        <dbReference type="EMBL" id="KAI7750973.1"/>
    </source>
</evidence>
<comment type="caution">
    <text evidence="2">The sequence shown here is derived from an EMBL/GenBank/DDBJ whole genome shotgun (WGS) entry which is preliminary data.</text>
</comment>
<sequence>MKTTVMTPDIQIIILELDQDESVENRKALLEIELSAISAIVAALQWKGNEVWVLLVEMHIWFLLLLLTIQGHVRSVSSHNFSTFLSKVACAERTFYLADYIAIHDSFKNCEYYSRDACLLDLTPSSRRKEGMTTGETRSGSQQLSERLACLRR</sequence>
<keyword evidence="1" id="KW-1133">Transmembrane helix</keyword>
<reference evidence="2" key="1">
    <citation type="submission" date="2022-06" db="EMBL/GenBank/DDBJ databases">
        <title>Uncovering the hologenomic basis of an extraordinary plant invasion.</title>
        <authorList>
            <person name="Bieker V.C."/>
            <person name="Martin M.D."/>
            <person name="Gilbert T."/>
            <person name="Hodgins K."/>
            <person name="Battlay P."/>
            <person name="Petersen B."/>
            <person name="Wilson J."/>
        </authorList>
    </citation>
    <scope>NUCLEOTIDE SEQUENCE</scope>
    <source>
        <strain evidence="2">AA19_3_7</strain>
        <tissue evidence="2">Leaf</tissue>
    </source>
</reference>
<evidence type="ECO:0000256" key="1">
    <source>
        <dbReference type="SAM" id="Phobius"/>
    </source>
</evidence>
<gene>
    <name evidence="2" type="ORF">M8C21_003304</name>
</gene>
<protein>
    <submittedName>
        <fullName evidence="2">Uncharacterized protein</fullName>
    </submittedName>
</protein>
<name>A0AAD5GT38_AMBAR</name>
<organism evidence="2 3">
    <name type="scientific">Ambrosia artemisiifolia</name>
    <name type="common">Common ragweed</name>
    <dbReference type="NCBI Taxonomy" id="4212"/>
    <lineage>
        <taxon>Eukaryota</taxon>
        <taxon>Viridiplantae</taxon>
        <taxon>Streptophyta</taxon>
        <taxon>Embryophyta</taxon>
        <taxon>Tracheophyta</taxon>
        <taxon>Spermatophyta</taxon>
        <taxon>Magnoliopsida</taxon>
        <taxon>eudicotyledons</taxon>
        <taxon>Gunneridae</taxon>
        <taxon>Pentapetalae</taxon>
        <taxon>asterids</taxon>
        <taxon>campanulids</taxon>
        <taxon>Asterales</taxon>
        <taxon>Asteraceae</taxon>
        <taxon>Asteroideae</taxon>
        <taxon>Heliantheae alliance</taxon>
        <taxon>Heliantheae</taxon>
        <taxon>Ambrosia</taxon>
    </lineage>
</organism>
<dbReference type="AlphaFoldDB" id="A0AAD5GT38"/>
<feature type="transmembrane region" description="Helical" evidence="1">
    <location>
        <begin position="52"/>
        <end position="69"/>
    </location>
</feature>
<keyword evidence="3" id="KW-1185">Reference proteome</keyword>
<accession>A0AAD5GT38</accession>
<dbReference type="Proteomes" id="UP001206925">
    <property type="component" value="Unassembled WGS sequence"/>
</dbReference>
<dbReference type="EMBL" id="JAMZMK010006033">
    <property type="protein sequence ID" value="KAI7750973.1"/>
    <property type="molecule type" value="Genomic_DNA"/>
</dbReference>
<proteinExistence type="predicted"/>
<keyword evidence="1" id="KW-0812">Transmembrane</keyword>
<keyword evidence="1" id="KW-0472">Membrane</keyword>